<evidence type="ECO:0000313" key="8">
    <source>
        <dbReference type="Proteomes" id="UP000241209"/>
    </source>
</evidence>
<dbReference type="STRING" id="1167632.GCA_000286335_02031"/>
<evidence type="ECO:0000256" key="1">
    <source>
        <dbReference type="ARBA" id="ARBA00004141"/>
    </source>
</evidence>
<feature type="transmembrane region" description="Helical" evidence="5">
    <location>
        <begin position="68"/>
        <end position="93"/>
    </location>
</feature>
<comment type="subcellular location">
    <subcellularLocation>
        <location evidence="1">Membrane</location>
        <topology evidence="1">Multi-pass membrane protein</topology>
    </subcellularLocation>
</comment>
<sequence>MKNSNLVFAPTFNKFRENPKWLVNMLLVIIIAIASAWITTLTTDISAELKETGLSEADVANMSTFTTVFAYIGAVIGAIVGVAFMFLLILIVSKIMKSDVKATSLFAAATFMTLITSIYGLIIVAIHAIMDLDPVKYSFTSLKIFNQSNQFLGIFDLKILLGAYLFGVVLYATSHLKGKSALIWAIVYLVLLIGLGLIQASIAL</sequence>
<keyword evidence="2 5" id="KW-0812">Transmembrane</keyword>
<dbReference type="OrthoDB" id="2394239at2"/>
<protein>
    <recommendedName>
        <fullName evidence="6">Yip1 domain-containing protein</fullName>
    </recommendedName>
</protein>
<keyword evidence="3 5" id="KW-1133">Transmembrane helix</keyword>
<reference evidence="7 8" key="1">
    <citation type="journal article" date="2016" name="Front. Microbiol.">
        <title>Comprehensive Phylogenetic Analysis of Bovine Non-aureus Staphylococci Species Based on Whole-Genome Sequencing.</title>
        <authorList>
            <person name="Naushad S."/>
            <person name="Barkema H.W."/>
            <person name="Luby C."/>
            <person name="Condas L.A."/>
            <person name="Nobrega D.B."/>
            <person name="Carson D.A."/>
            <person name="De Buck J."/>
        </authorList>
    </citation>
    <scope>NUCLEOTIDE SEQUENCE [LARGE SCALE GENOMIC DNA]</scope>
    <source>
        <strain evidence="7 8">SNUC 2204</strain>
    </source>
</reference>
<accession>A0A2T4PVE3</accession>
<dbReference type="RefSeq" id="WP_107556736.1">
    <property type="nucleotide sequence ID" value="NZ_PZFF01000133.1"/>
</dbReference>
<evidence type="ECO:0000256" key="2">
    <source>
        <dbReference type="ARBA" id="ARBA00022692"/>
    </source>
</evidence>
<feature type="transmembrane region" description="Helical" evidence="5">
    <location>
        <begin position="105"/>
        <end position="130"/>
    </location>
</feature>
<organism evidence="7 8">
    <name type="scientific">Mammaliicoccus vitulinus</name>
    <dbReference type="NCBI Taxonomy" id="71237"/>
    <lineage>
        <taxon>Bacteria</taxon>
        <taxon>Bacillati</taxon>
        <taxon>Bacillota</taxon>
        <taxon>Bacilli</taxon>
        <taxon>Bacillales</taxon>
        <taxon>Staphylococcaceae</taxon>
        <taxon>Mammaliicoccus</taxon>
    </lineage>
</organism>
<evidence type="ECO:0000256" key="4">
    <source>
        <dbReference type="ARBA" id="ARBA00023136"/>
    </source>
</evidence>
<evidence type="ECO:0000256" key="3">
    <source>
        <dbReference type="ARBA" id="ARBA00022989"/>
    </source>
</evidence>
<comment type="caution">
    <text evidence="7">The sequence shown here is derived from an EMBL/GenBank/DDBJ whole genome shotgun (WGS) entry which is preliminary data.</text>
</comment>
<evidence type="ECO:0000256" key="5">
    <source>
        <dbReference type="SAM" id="Phobius"/>
    </source>
</evidence>
<dbReference type="Pfam" id="PF04893">
    <property type="entry name" value="Yip1"/>
    <property type="match status" value="1"/>
</dbReference>
<dbReference type="AlphaFoldDB" id="A0A2T4PVE3"/>
<dbReference type="InterPro" id="IPR006977">
    <property type="entry name" value="Yip1_dom"/>
</dbReference>
<evidence type="ECO:0000313" key="7">
    <source>
        <dbReference type="EMBL" id="PTI30444.1"/>
    </source>
</evidence>
<feature type="transmembrane region" description="Helical" evidence="5">
    <location>
        <begin position="150"/>
        <end position="172"/>
    </location>
</feature>
<evidence type="ECO:0000259" key="6">
    <source>
        <dbReference type="Pfam" id="PF04893"/>
    </source>
</evidence>
<dbReference type="GO" id="GO:0016020">
    <property type="term" value="C:membrane"/>
    <property type="evidence" value="ECO:0007669"/>
    <property type="project" value="UniProtKB-SubCell"/>
</dbReference>
<gene>
    <name evidence="7" type="ORF">BU072_03305</name>
</gene>
<dbReference type="EMBL" id="PZFK01000005">
    <property type="protein sequence ID" value="PTI30444.1"/>
    <property type="molecule type" value="Genomic_DNA"/>
</dbReference>
<feature type="domain" description="Yip1" evidence="6">
    <location>
        <begin position="6"/>
        <end position="196"/>
    </location>
</feature>
<feature type="transmembrane region" description="Helical" evidence="5">
    <location>
        <begin position="21"/>
        <end position="39"/>
    </location>
</feature>
<proteinExistence type="predicted"/>
<dbReference type="Proteomes" id="UP000241209">
    <property type="component" value="Unassembled WGS sequence"/>
</dbReference>
<feature type="transmembrane region" description="Helical" evidence="5">
    <location>
        <begin position="181"/>
        <end position="202"/>
    </location>
</feature>
<name>A0A2T4PVE3_9STAP</name>
<keyword evidence="4 5" id="KW-0472">Membrane</keyword>